<reference evidence="2" key="1">
    <citation type="journal article" date="2008" name="Proc. Natl. Acad. Sci. U.S.A.">
        <title>Whole-genome comparison of disease and carriage strains provides insights into virulence evolution in Neisseria meningitidis.</title>
        <authorList>
            <person name="Schoen C."/>
            <person name="Blom J."/>
            <person name="Claus H."/>
            <person name="Schramm-Glueck A."/>
            <person name="Brandt P."/>
            <person name="Mueller T."/>
            <person name="Goesmann A."/>
            <person name="Joseph B."/>
            <person name="Konietzny S."/>
            <person name="Kurzai O."/>
            <person name="Schmitt C."/>
            <person name="Friedrich T."/>
            <person name="Linke B."/>
            <person name="Vogel U."/>
            <person name="Frosch M."/>
        </authorList>
    </citation>
    <scope>NUCLEOTIDE SEQUENCE</scope>
    <source>
        <strain evidence="2">Alpha275</strain>
    </source>
</reference>
<dbReference type="AlphaFoldDB" id="C6SKV0"/>
<feature type="compositionally biased region" description="Basic residues" evidence="1">
    <location>
        <begin position="318"/>
        <end position="331"/>
    </location>
</feature>
<protein>
    <submittedName>
        <fullName evidence="2">Site-specific recombinase</fullName>
        <ecNumber evidence="2">2.1.1.77</ecNumber>
    </submittedName>
</protein>
<feature type="compositionally biased region" description="Basic and acidic residues" evidence="1">
    <location>
        <begin position="286"/>
        <end position="295"/>
    </location>
</feature>
<dbReference type="EC" id="2.1.1.77" evidence="2"/>
<keyword evidence="2" id="KW-0489">Methyltransferase</keyword>
<evidence type="ECO:0000256" key="1">
    <source>
        <dbReference type="SAM" id="MobiDB-lite"/>
    </source>
</evidence>
<feature type="region of interest" description="Disordered" evidence="1">
    <location>
        <begin position="277"/>
        <end position="336"/>
    </location>
</feature>
<keyword evidence="2" id="KW-0808">Transferase</keyword>
<dbReference type="GO" id="GO:0004719">
    <property type="term" value="F:protein-L-isoaspartate (D-aspartate) O-methyltransferase activity"/>
    <property type="evidence" value="ECO:0007669"/>
    <property type="project" value="UniProtKB-EC"/>
</dbReference>
<dbReference type="EMBL" id="AM889138">
    <property type="protein sequence ID" value="CBA08580.1"/>
    <property type="molecule type" value="Genomic_DNA"/>
</dbReference>
<name>C6SKV0_NEIME</name>
<proteinExistence type="predicted"/>
<accession>C6SKV0</accession>
<dbReference type="Pfam" id="PF10136">
    <property type="entry name" value="SpecificRecomb"/>
    <property type="match status" value="1"/>
</dbReference>
<organism evidence="2">
    <name type="scientific">Neisseria meningitidis alpha275</name>
    <dbReference type="NCBI Taxonomy" id="295996"/>
    <lineage>
        <taxon>Bacteria</taxon>
        <taxon>Pseudomonadati</taxon>
        <taxon>Pseudomonadota</taxon>
        <taxon>Betaproteobacteria</taxon>
        <taxon>Neisseriales</taxon>
        <taxon>Neisseriaceae</taxon>
        <taxon>Neisseria</taxon>
    </lineage>
</organism>
<sequence length="354" mass="40846">MADMKKITPQNLRPLLSESLGHTDFVNFLNALIKFLRRGGKKCAGERFDLIIDTFKQDRELLSRFSRCFYIWLAQIHIYPALIKLGIFSRHSFAREMGIRIYERFSPSYKDFANLGEVFLYLFHSENDDKWLQTLNIRQWLVLYELIRSHAEPSKLQTAGIRLADARLRAIEMLSVWTASEAIEPDLIRIAPRLLEADSSFVALQRETAKLVEHYRNGTTPYDTAHLEVMFDQCFSQIDYLRRKGTGAGSGSSVKVAHLLERLRQTVDRLKLLTDIQTGAGQQQPPDHRADELPHLRGGRTIQHPPPAPQQHPYARPQHYRKQKPPRRTLHHPQPQRIFQNVLLGGRRAASSSP</sequence>
<dbReference type="InterPro" id="IPR011385">
    <property type="entry name" value="Site-sp_rcmbase"/>
</dbReference>
<gene>
    <name evidence="2" type="primary">gcr3</name>
    <name evidence="2" type="ORF">NMW_1571</name>
</gene>
<evidence type="ECO:0000313" key="2">
    <source>
        <dbReference type="EMBL" id="CBA08580.1"/>
    </source>
</evidence>
<dbReference type="GO" id="GO:0032259">
    <property type="term" value="P:methylation"/>
    <property type="evidence" value="ECO:0007669"/>
    <property type="project" value="UniProtKB-KW"/>
</dbReference>